<dbReference type="InterPro" id="IPR001394">
    <property type="entry name" value="Peptidase_C19_UCH"/>
</dbReference>
<dbReference type="InterPro" id="IPR038765">
    <property type="entry name" value="Papain-like_cys_pep_sf"/>
</dbReference>
<dbReference type="EMBL" id="RDQH01000340">
    <property type="protein sequence ID" value="RXH77011.1"/>
    <property type="molecule type" value="Genomic_DNA"/>
</dbReference>
<dbReference type="AlphaFoldDB" id="A0A498I685"/>
<dbReference type="PANTHER" id="PTHR21646:SF75">
    <property type="entry name" value="UBIQUITIN CARBOXYL-TERMINAL HYDROLASE"/>
    <property type="match status" value="1"/>
</dbReference>
<sequence>MHLVALAFGELLRRLWAPNARPVAPTIFKLKLANFAPQFSGYNQHDSQELLAFLLDGFHEDLNRVKFKPYIEAKDVEGSVPVKIGLPRLQQGVCYP</sequence>
<dbReference type="SUPFAM" id="SSF54001">
    <property type="entry name" value="Cysteine proteinases"/>
    <property type="match status" value="1"/>
</dbReference>
<dbReference type="Gene3D" id="3.90.70.10">
    <property type="entry name" value="Cysteine proteinases"/>
    <property type="match status" value="1"/>
</dbReference>
<feature type="domain" description="USP" evidence="1">
    <location>
        <begin position="1"/>
        <end position="96"/>
    </location>
</feature>
<gene>
    <name evidence="2" type="ORF">DVH24_019899</name>
</gene>
<dbReference type="GO" id="GO:0016579">
    <property type="term" value="P:protein deubiquitination"/>
    <property type="evidence" value="ECO:0007669"/>
    <property type="project" value="InterPro"/>
</dbReference>
<accession>A0A498I685</accession>
<comment type="caution">
    <text evidence="2">The sequence shown here is derived from an EMBL/GenBank/DDBJ whole genome shotgun (WGS) entry which is preliminary data.</text>
</comment>
<dbReference type="Pfam" id="PF00443">
    <property type="entry name" value="UCH"/>
    <property type="match status" value="1"/>
</dbReference>
<dbReference type="Proteomes" id="UP000290289">
    <property type="component" value="Chromosome 14"/>
</dbReference>
<keyword evidence="3" id="KW-1185">Reference proteome</keyword>
<dbReference type="PANTHER" id="PTHR21646">
    <property type="entry name" value="UBIQUITIN CARBOXYL-TERMINAL HYDROLASE"/>
    <property type="match status" value="1"/>
</dbReference>
<dbReference type="STRING" id="3750.A0A498I685"/>
<organism evidence="2 3">
    <name type="scientific">Malus domestica</name>
    <name type="common">Apple</name>
    <name type="synonym">Pyrus malus</name>
    <dbReference type="NCBI Taxonomy" id="3750"/>
    <lineage>
        <taxon>Eukaryota</taxon>
        <taxon>Viridiplantae</taxon>
        <taxon>Streptophyta</taxon>
        <taxon>Embryophyta</taxon>
        <taxon>Tracheophyta</taxon>
        <taxon>Spermatophyta</taxon>
        <taxon>Magnoliopsida</taxon>
        <taxon>eudicotyledons</taxon>
        <taxon>Gunneridae</taxon>
        <taxon>Pentapetalae</taxon>
        <taxon>rosids</taxon>
        <taxon>fabids</taxon>
        <taxon>Rosales</taxon>
        <taxon>Rosaceae</taxon>
        <taxon>Amygdaloideae</taxon>
        <taxon>Maleae</taxon>
        <taxon>Malus</taxon>
    </lineage>
</organism>
<evidence type="ECO:0000259" key="1">
    <source>
        <dbReference type="PROSITE" id="PS50235"/>
    </source>
</evidence>
<proteinExistence type="predicted"/>
<dbReference type="GO" id="GO:0004843">
    <property type="term" value="F:cysteine-type deubiquitinase activity"/>
    <property type="evidence" value="ECO:0007669"/>
    <property type="project" value="InterPro"/>
</dbReference>
<evidence type="ECO:0000313" key="3">
    <source>
        <dbReference type="Proteomes" id="UP000290289"/>
    </source>
</evidence>
<protein>
    <recommendedName>
        <fullName evidence="1">USP domain-containing protein</fullName>
    </recommendedName>
</protein>
<reference evidence="2 3" key="1">
    <citation type="submission" date="2018-10" db="EMBL/GenBank/DDBJ databases">
        <title>A high-quality apple genome assembly.</title>
        <authorList>
            <person name="Hu J."/>
        </authorList>
    </citation>
    <scope>NUCLEOTIDE SEQUENCE [LARGE SCALE GENOMIC DNA]</scope>
    <source>
        <strain evidence="3">cv. HFTH1</strain>
        <tissue evidence="2">Young leaf</tissue>
    </source>
</reference>
<dbReference type="InterPro" id="IPR028889">
    <property type="entry name" value="USP"/>
</dbReference>
<dbReference type="InterPro" id="IPR050185">
    <property type="entry name" value="Ub_carboxyl-term_hydrolase"/>
</dbReference>
<name>A0A498I685_MALDO</name>
<dbReference type="PROSITE" id="PS50235">
    <property type="entry name" value="USP_3"/>
    <property type="match status" value="1"/>
</dbReference>
<evidence type="ECO:0000313" key="2">
    <source>
        <dbReference type="EMBL" id="RXH77011.1"/>
    </source>
</evidence>